<dbReference type="Proteomes" id="UP000594263">
    <property type="component" value="Unplaced"/>
</dbReference>
<accession>A0A7N0TMX8</accession>
<dbReference type="Gramene" id="Kaladp0040s0220.1.v1.1">
    <property type="protein sequence ID" value="Kaladp0040s0220.1.v1.1"/>
    <property type="gene ID" value="Kaladp0040s0220.v1.1"/>
</dbReference>
<sequence>MSFQPPIGAPPSQEKTEHQQPPMGYPYPYPPPGQAAPPYPPPPMYMQQPPPPPHNDKSSGFLQGWYVRTCACSDTSLFRLLRFDFISTVKYDFPHARNYLTTFTKTT</sequence>
<protein>
    <submittedName>
        <fullName evidence="2">Uncharacterized protein</fullName>
    </submittedName>
</protein>
<keyword evidence="3" id="KW-1185">Reference proteome</keyword>
<evidence type="ECO:0000256" key="1">
    <source>
        <dbReference type="SAM" id="MobiDB-lite"/>
    </source>
</evidence>
<dbReference type="AlphaFoldDB" id="A0A7N0TMX8"/>
<feature type="compositionally biased region" description="Pro residues" evidence="1">
    <location>
        <begin position="23"/>
        <end position="53"/>
    </location>
</feature>
<proteinExistence type="predicted"/>
<name>A0A7N0TMX8_KALFE</name>
<feature type="region of interest" description="Disordered" evidence="1">
    <location>
        <begin position="1"/>
        <end position="57"/>
    </location>
</feature>
<reference evidence="2" key="1">
    <citation type="submission" date="2021-01" db="UniProtKB">
        <authorList>
            <consortium name="EnsemblPlants"/>
        </authorList>
    </citation>
    <scope>IDENTIFICATION</scope>
</reference>
<evidence type="ECO:0000313" key="3">
    <source>
        <dbReference type="Proteomes" id="UP000594263"/>
    </source>
</evidence>
<evidence type="ECO:0000313" key="2">
    <source>
        <dbReference type="EnsemblPlants" id="Kaladp0040s0220.1.v1.1"/>
    </source>
</evidence>
<dbReference type="EnsemblPlants" id="Kaladp0040s0220.1.v1.1">
    <property type="protein sequence ID" value="Kaladp0040s0220.1.v1.1"/>
    <property type="gene ID" value="Kaladp0040s0220.v1.1"/>
</dbReference>
<organism evidence="2 3">
    <name type="scientific">Kalanchoe fedtschenkoi</name>
    <name type="common">Lavender scallops</name>
    <name type="synonym">South American air plant</name>
    <dbReference type="NCBI Taxonomy" id="63787"/>
    <lineage>
        <taxon>Eukaryota</taxon>
        <taxon>Viridiplantae</taxon>
        <taxon>Streptophyta</taxon>
        <taxon>Embryophyta</taxon>
        <taxon>Tracheophyta</taxon>
        <taxon>Spermatophyta</taxon>
        <taxon>Magnoliopsida</taxon>
        <taxon>eudicotyledons</taxon>
        <taxon>Gunneridae</taxon>
        <taxon>Pentapetalae</taxon>
        <taxon>Saxifragales</taxon>
        <taxon>Crassulaceae</taxon>
        <taxon>Kalanchoe</taxon>
    </lineage>
</organism>